<dbReference type="InterPro" id="IPR036651">
    <property type="entry name" value="Gln_synt_N_sf"/>
</dbReference>
<accession>A0ABR3JSQ4</accession>
<dbReference type="Gene3D" id="3.30.590.10">
    <property type="entry name" value="Glutamine synthetase/guanido kinase, catalytic domain"/>
    <property type="match status" value="1"/>
</dbReference>
<reference evidence="7" key="1">
    <citation type="submission" date="2024-06" db="EMBL/GenBank/DDBJ databases">
        <title>Multi-omics analyses provide insights into the biosynthesis of the anticancer antibiotic pleurotin in Hohenbuehelia grisea.</title>
        <authorList>
            <person name="Weaver J.A."/>
            <person name="Alberti F."/>
        </authorList>
    </citation>
    <scope>NUCLEOTIDE SEQUENCE [LARGE SCALE GENOMIC DNA]</scope>
    <source>
        <strain evidence="7">T-177</strain>
    </source>
</reference>
<comment type="similarity">
    <text evidence="3 4">Belongs to the glutamine synthetase family.</text>
</comment>
<proteinExistence type="inferred from homology"/>
<evidence type="ECO:0000313" key="6">
    <source>
        <dbReference type="EMBL" id="KAL0958313.1"/>
    </source>
</evidence>
<dbReference type="InterPro" id="IPR014746">
    <property type="entry name" value="Gln_synth/guanido_kin_cat_dom"/>
</dbReference>
<sequence>MATQRSHFNILDLDRLGIEFVRIQWVDLVNKVGYKVVPLSRFKKMILGSRPGVNFSKATLGLVFLEIAEGFSSFGEYLYVVDMDSLRPCPYAPGHASVMGWYEEKNPRPDCDQSLAYFVDLCPRTLVRRITDEAKSLGIDFLVGFETEFILLKSAAQIEPVNNHGWSYSSSLRTGSTELSVMEEIARTLEQSGIELEAWHAEASPGQYEVVTGPLPPIQAIDNLVHTREAIYNIAHKHGLHATLAPRLHGLRFGSAAHSHFSLQEATPSGTSEESQFLTKSEAAFLSGVLAHLPAMSLLALPVPASYMRMDDEAHAGGTYVSWGSDQRSAPVRLCCADEPEARNFEFRLLDGVANPYVALAGILGAGLSGIKEKRRLVIRDCLGDRAPADMTEEERTKMGITERMPLTWEEARECLKKDDGFKAILGNNFVDKYLTVNELQAEYFAKKTDENDDEAGLLRIIEHY</sequence>
<dbReference type="SMART" id="SM01230">
    <property type="entry name" value="Gln-synt_C"/>
    <property type="match status" value="1"/>
</dbReference>
<dbReference type="PANTHER" id="PTHR43785">
    <property type="entry name" value="GAMMA-GLUTAMYLPUTRESCINE SYNTHETASE"/>
    <property type="match status" value="1"/>
</dbReference>
<keyword evidence="2" id="KW-0436">Ligase</keyword>
<dbReference type="SUPFAM" id="SSF55931">
    <property type="entry name" value="Glutamine synthetase/guanido kinase"/>
    <property type="match status" value="1"/>
</dbReference>
<evidence type="ECO:0000256" key="2">
    <source>
        <dbReference type="ARBA" id="ARBA00022598"/>
    </source>
</evidence>
<evidence type="ECO:0000256" key="1">
    <source>
        <dbReference type="ARBA" id="ARBA00021364"/>
    </source>
</evidence>
<gene>
    <name evidence="6" type="ORF">HGRIS_000458</name>
</gene>
<dbReference type="Proteomes" id="UP001556367">
    <property type="component" value="Unassembled WGS sequence"/>
</dbReference>
<dbReference type="PANTHER" id="PTHR43785:SF2">
    <property type="entry name" value="TYPE-1 GLUTAMINE SYNTHETASE 1"/>
    <property type="match status" value="1"/>
</dbReference>
<name>A0ABR3JSQ4_9AGAR</name>
<evidence type="ECO:0000256" key="4">
    <source>
        <dbReference type="RuleBase" id="RU000384"/>
    </source>
</evidence>
<keyword evidence="7" id="KW-1185">Reference proteome</keyword>
<evidence type="ECO:0000256" key="3">
    <source>
        <dbReference type="PROSITE-ProRule" id="PRU01331"/>
    </source>
</evidence>
<dbReference type="Gene3D" id="3.10.20.70">
    <property type="entry name" value="Glutamine synthetase, N-terminal domain"/>
    <property type="match status" value="1"/>
</dbReference>
<evidence type="ECO:0000313" key="7">
    <source>
        <dbReference type="Proteomes" id="UP001556367"/>
    </source>
</evidence>
<comment type="caution">
    <text evidence="6">The sequence shown here is derived from an EMBL/GenBank/DDBJ whole genome shotgun (WGS) entry which is preliminary data.</text>
</comment>
<dbReference type="PROSITE" id="PS51987">
    <property type="entry name" value="GS_CATALYTIC"/>
    <property type="match status" value="1"/>
</dbReference>
<dbReference type="InterPro" id="IPR008146">
    <property type="entry name" value="Gln_synth_cat_dom"/>
</dbReference>
<organism evidence="6 7">
    <name type="scientific">Hohenbuehelia grisea</name>
    <dbReference type="NCBI Taxonomy" id="104357"/>
    <lineage>
        <taxon>Eukaryota</taxon>
        <taxon>Fungi</taxon>
        <taxon>Dikarya</taxon>
        <taxon>Basidiomycota</taxon>
        <taxon>Agaricomycotina</taxon>
        <taxon>Agaricomycetes</taxon>
        <taxon>Agaricomycetidae</taxon>
        <taxon>Agaricales</taxon>
        <taxon>Pleurotineae</taxon>
        <taxon>Pleurotaceae</taxon>
        <taxon>Hohenbuehelia</taxon>
    </lineage>
</organism>
<evidence type="ECO:0000259" key="5">
    <source>
        <dbReference type="PROSITE" id="PS51987"/>
    </source>
</evidence>
<dbReference type="EMBL" id="JASNQZ010000004">
    <property type="protein sequence ID" value="KAL0958313.1"/>
    <property type="molecule type" value="Genomic_DNA"/>
</dbReference>
<protein>
    <recommendedName>
        <fullName evidence="1">Glutamine synthetase</fullName>
    </recommendedName>
</protein>
<dbReference type="Pfam" id="PF00120">
    <property type="entry name" value="Gln-synt_C"/>
    <property type="match status" value="1"/>
</dbReference>
<feature type="domain" description="GS catalytic" evidence="5">
    <location>
        <begin position="123"/>
        <end position="465"/>
    </location>
</feature>